<feature type="transmembrane region" description="Helical" evidence="10">
    <location>
        <begin position="839"/>
        <end position="859"/>
    </location>
</feature>
<dbReference type="Pfam" id="PF04039">
    <property type="entry name" value="MnhB"/>
    <property type="match status" value="1"/>
</dbReference>
<sequence length="966" mass="102234">MIAFVIAHFAIATLSPALTRVLGRRVFLALATVPLATLVWALAQTSKIRDGGSVTSVIEWLPSLKFEIALQMDVLQWLMVLIVSGIGVLVMAYCAWYFTDDDPSLARFSGVFVAFAGAMLGLVLSDDLLLVYVFWELTTVFSYLLIGNDPAKRASRLAATQALVVTTLGGLAMLVGILILGALSGTHRASELIADPPSGTATTVAVILILVGALSKSALIPFHFWLPGAMAAPTPVSAYLHAASMVKAGVFLVALLAPGFSGVAGWHETILVLGVLTMLLGGWRALRQYDIKLLLAYGTVSQLGFLLVVFSIGTRSAALAGLGMLLAHALFKATLFLSVGIIDKSTGTRDLRELSGLARKMPVVFTAAAIAAASMAGLPPMLGFIGKESVFAALLDVARTEGGDGTGLAPYAGWLVVVGIVLGSVLTMAYTLRFIWGGFGNKTTCGPTAARPVPAGFAAAPVVLAALTLVLGFAGPWLTHLFEPHLEQYPEGAHHAELSLWHGLGLPLAFSGLIVALGLLLFAKRRAFALGQAKVAWTWSAERVYRGGMRAIDRAAVEVTGMTQRGSVAAYLTFILLVVLALPGAVMVAHLSGSPDVVLWDSPAQAVVGAVVVAAAFLTTRSRRRLRAVLLVGVTGYGTAMLFLLHGAPDLALTQVLVETTSLVVFVLVMRRLPEYFTDRPLSGRRWFRMALGLAVGLAVAGFMLMATNARTKEPVSAGFPEPALEYGGGHNIVSVILLDIRAWDTMGEISVLVAAATGVASLIFLDTRLSGIRRVREIPYPETVEKLPTSPGRRTWLAGPRTLSPDRRSIIFEVITRMMFHSMVVLSIYLLFAGHNHVGGGFAAGMVTGLALVVRYLAGGRYELDEAAPVDAGVLMGTGLFAATVAALAPLAFGGTVLQSAQIDFHLGVLGEPHLVTSMFFDLGVYLVVVGLLLDLLRTFGTRLDRQILREEREASTAAAGGARL</sequence>
<feature type="transmembrane region" description="Helical" evidence="10">
    <location>
        <begin position="105"/>
        <end position="123"/>
    </location>
</feature>
<dbReference type="Pfam" id="PF20501">
    <property type="entry name" value="MbhE"/>
    <property type="match status" value="1"/>
</dbReference>
<feature type="domain" description="NADH:quinone oxidoreductase/Mrp antiporter transmembrane" evidence="11">
    <location>
        <begin position="125"/>
        <end position="397"/>
    </location>
</feature>
<gene>
    <name evidence="16" type="ORF">BJ980_002115</name>
</gene>
<evidence type="ECO:0000256" key="2">
    <source>
        <dbReference type="ARBA" id="ARBA00022448"/>
    </source>
</evidence>
<evidence type="ECO:0000259" key="14">
    <source>
        <dbReference type="Pfam" id="PF13244"/>
    </source>
</evidence>
<evidence type="ECO:0000256" key="5">
    <source>
        <dbReference type="ARBA" id="ARBA00022692"/>
    </source>
</evidence>
<evidence type="ECO:0000259" key="15">
    <source>
        <dbReference type="Pfam" id="PF20501"/>
    </source>
</evidence>
<dbReference type="PANTHER" id="PTHR43373">
    <property type="entry name" value="NA(+)/H(+) ANTIPORTER SUBUNIT"/>
    <property type="match status" value="1"/>
</dbReference>
<dbReference type="PANTHER" id="PTHR43373:SF1">
    <property type="entry name" value="NA(+)_H(+) ANTIPORTER SUBUNIT A"/>
    <property type="match status" value="1"/>
</dbReference>
<evidence type="ECO:0000256" key="1">
    <source>
        <dbReference type="ARBA" id="ARBA00004651"/>
    </source>
</evidence>
<feature type="domain" description="Na+/H+ antiporter MnhB subunit-related protein" evidence="13">
    <location>
        <begin position="812"/>
        <end position="935"/>
    </location>
</feature>
<feature type="transmembrane region" description="Helical" evidence="10">
    <location>
        <begin position="597"/>
        <end position="619"/>
    </location>
</feature>
<dbReference type="Pfam" id="PF00361">
    <property type="entry name" value="Proton_antipo_M"/>
    <property type="match status" value="1"/>
</dbReference>
<evidence type="ECO:0000313" key="16">
    <source>
        <dbReference type="EMBL" id="NYG59192.1"/>
    </source>
</evidence>
<feature type="domain" description="MrpA C-terminal/MbhE" evidence="15">
    <location>
        <begin position="689"/>
        <end position="764"/>
    </location>
</feature>
<evidence type="ECO:0000256" key="4">
    <source>
        <dbReference type="ARBA" id="ARBA00022475"/>
    </source>
</evidence>
<dbReference type="GO" id="GO:0006811">
    <property type="term" value="P:monoatomic ion transport"/>
    <property type="evidence" value="ECO:0007669"/>
    <property type="project" value="UniProtKB-KW"/>
</dbReference>
<dbReference type="Gene3D" id="1.20.120.1200">
    <property type="entry name" value="NADH-ubiquinone/plastoquinone oxidoreductase chain 6, subunit NuoJ"/>
    <property type="match status" value="1"/>
</dbReference>
<dbReference type="Pfam" id="PF13244">
    <property type="entry name" value="MbhD"/>
    <property type="match status" value="1"/>
</dbReference>
<feature type="transmembrane region" description="Helical" evidence="10">
    <location>
        <begin position="651"/>
        <end position="669"/>
    </location>
</feature>
<evidence type="ECO:0000313" key="17">
    <source>
        <dbReference type="Proteomes" id="UP000540656"/>
    </source>
</evidence>
<dbReference type="InterPro" id="IPR001750">
    <property type="entry name" value="ND/Mrp_TM"/>
</dbReference>
<evidence type="ECO:0000259" key="11">
    <source>
        <dbReference type="Pfam" id="PF00361"/>
    </source>
</evidence>
<feature type="transmembrane region" description="Helical" evidence="10">
    <location>
        <begin position="411"/>
        <end position="432"/>
    </location>
</feature>
<feature type="transmembrane region" description="Helical" evidence="10">
    <location>
        <begin position="74"/>
        <end position="98"/>
    </location>
</feature>
<feature type="transmembrane region" description="Helical" evidence="10">
    <location>
        <begin position="238"/>
        <end position="257"/>
    </location>
</feature>
<comment type="caution">
    <text evidence="16">The sequence shown here is derived from an EMBL/GenBank/DDBJ whole genome shotgun (WGS) entry which is preliminary data.</text>
</comment>
<feature type="transmembrane region" description="Helical" evidence="10">
    <location>
        <begin position="363"/>
        <end position="385"/>
    </location>
</feature>
<feature type="transmembrane region" description="Helical" evidence="10">
    <location>
        <begin position="914"/>
        <end position="938"/>
    </location>
</feature>
<keyword evidence="5 9" id="KW-0812">Transmembrane</keyword>
<feature type="transmembrane region" description="Helical" evidence="10">
    <location>
        <begin position="690"/>
        <end position="707"/>
    </location>
</feature>
<feature type="transmembrane region" description="Helical" evidence="10">
    <location>
        <begin position="498"/>
        <end position="522"/>
    </location>
</feature>
<dbReference type="InterPro" id="IPR007182">
    <property type="entry name" value="MnhB"/>
</dbReference>
<evidence type="ECO:0000256" key="9">
    <source>
        <dbReference type="RuleBase" id="RU000320"/>
    </source>
</evidence>
<evidence type="ECO:0000256" key="7">
    <source>
        <dbReference type="ARBA" id="ARBA00023065"/>
    </source>
</evidence>
<dbReference type="Pfam" id="PF00662">
    <property type="entry name" value="Proton_antipo_N"/>
    <property type="match status" value="1"/>
</dbReference>
<feature type="transmembrane region" description="Helical" evidence="10">
    <location>
        <begin position="811"/>
        <end position="833"/>
    </location>
</feature>
<dbReference type="PRINTS" id="PR01434">
    <property type="entry name" value="NADHDHGNASE5"/>
</dbReference>
<dbReference type="InterPro" id="IPR046806">
    <property type="entry name" value="MrpA_C/MbhE"/>
</dbReference>
<evidence type="ECO:0000259" key="13">
    <source>
        <dbReference type="Pfam" id="PF04039"/>
    </source>
</evidence>
<keyword evidence="6 10" id="KW-1133">Transmembrane helix</keyword>
<feature type="transmembrane region" description="Helical" evidence="10">
    <location>
        <begin position="568"/>
        <end position="591"/>
    </location>
</feature>
<evidence type="ECO:0000256" key="10">
    <source>
        <dbReference type="SAM" id="Phobius"/>
    </source>
</evidence>
<keyword evidence="7" id="KW-0406">Ion transport</keyword>
<feature type="transmembrane region" description="Helical" evidence="10">
    <location>
        <begin position="318"/>
        <end position="342"/>
    </location>
</feature>
<keyword evidence="17" id="KW-1185">Reference proteome</keyword>
<organism evidence="16 17">
    <name type="scientific">Nocardioides daedukensis</name>
    <dbReference type="NCBI Taxonomy" id="634462"/>
    <lineage>
        <taxon>Bacteria</taxon>
        <taxon>Bacillati</taxon>
        <taxon>Actinomycetota</taxon>
        <taxon>Actinomycetes</taxon>
        <taxon>Propionibacteriales</taxon>
        <taxon>Nocardioidaceae</taxon>
        <taxon>Nocardioides</taxon>
    </lineage>
</organism>
<dbReference type="InterPro" id="IPR042106">
    <property type="entry name" value="Nuo/plastoQ_OxRdtase_6_NuoJ"/>
</dbReference>
<proteinExistence type="predicted"/>
<feature type="domain" description="MrpA C-terminal/MbhD" evidence="14">
    <location>
        <begin position="611"/>
        <end position="675"/>
    </location>
</feature>
<evidence type="ECO:0000256" key="8">
    <source>
        <dbReference type="ARBA" id="ARBA00023136"/>
    </source>
</evidence>
<evidence type="ECO:0000256" key="6">
    <source>
        <dbReference type="ARBA" id="ARBA00022989"/>
    </source>
</evidence>
<name>A0A7Y9S2B4_9ACTN</name>
<feature type="transmembrane region" description="Helical" evidence="10">
    <location>
        <begin position="293"/>
        <end position="312"/>
    </location>
</feature>
<dbReference type="InterPro" id="IPR050616">
    <property type="entry name" value="CPA3_Na-H_Antiporter_A"/>
</dbReference>
<dbReference type="EMBL" id="JACCAA010000001">
    <property type="protein sequence ID" value="NYG59192.1"/>
    <property type="molecule type" value="Genomic_DNA"/>
</dbReference>
<evidence type="ECO:0000256" key="3">
    <source>
        <dbReference type="ARBA" id="ARBA00022449"/>
    </source>
</evidence>
<accession>A0A7Y9S2B4</accession>
<dbReference type="AlphaFoldDB" id="A0A7Y9S2B4"/>
<keyword evidence="4" id="KW-1003">Cell membrane</keyword>
<feature type="transmembrane region" description="Helical" evidence="10">
    <location>
        <begin position="871"/>
        <end position="894"/>
    </location>
</feature>
<feature type="transmembrane region" description="Helical" evidence="10">
    <location>
        <begin position="453"/>
        <end position="478"/>
    </location>
</feature>
<feature type="transmembrane region" description="Helical" evidence="10">
    <location>
        <begin position="750"/>
        <end position="768"/>
    </location>
</feature>
<dbReference type="NCBIfam" id="NF009284">
    <property type="entry name" value="PRK12644.1"/>
    <property type="match status" value="1"/>
</dbReference>
<dbReference type="Proteomes" id="UP000540656">
    <property type="component" value="Unassembled WGS sequence"/>
</dbReference>
<comment type="subcellular location">
    <subcellularLocation>
        <location evidence="1">Cell membrane</location>
        <topology evidence="1">Multi-pass membrane protein</topology>
    </subcellularLocation>
    <subcellularLocation>
        <location evidence="9">Membrane</location>
        <topology evidence="9">Multi-pass membrane protein</topology>
    </subcellularLocation>
</comment>
<protein>
    <submittedName>
        <fullName evidence="16">Multicomponent Na+:H+ antiporter subunit A</fullName>
    </submittedName>
</protein>
<feature type="domain" description="NADH-Ubiquinone oxidoreductase (complex I) chain 5 N-terminal" evidence="12">
    <location>
        <begin position="63"/>
        <end position="108"/>
    </location>
</feature>
<feature type="transmembrane region" description="Helical" evidence="10">
    <location>
        <begin position="626"/>
        <end position="645"/>
    </location>
</feature>
<dbReference type="GO" id="GO:0005886">
    <property type="term" value="C:plasma membrane"/>
    <property type="evidence" value="ECO:0007669"/>
    <property type="project" value="UniProtKB-SubCell"/>
</dbReference>
<feature type="transmembrane region" description="Helical" evidence="10">
    <location>
        <begin position="269"/>
        <end position="286"/>
    </location>
</feature>
<feature type="transmembrane region" description="Helical" evidence="10">
    <location>
        <begin position="203"/>
        <end position="226"/>
    </location>
</feature>
<feature type="transmembrane region" description="Helical" evidence="10">
    <location>
        <begin position="158"/>
        <end position="183"/>
    </location>
</feature>
<reference evidence="16 17" key="1">
    <citation type="submission" date="2020-07" db="EMBL/GenBank/DDBJ databases">
        <title>Sequencing the genomes of 1000 actinobacteria strains.</title>
        <authorList>
            <person name="Klenk H.-P."/>
        </authorList>
    </citation>
    <scope>NUCLEOTIDE SEQUENCE [LARGE SCALE GENOMIC DNA]</scope>
    <source>
        <strain evidence="16 17">DSM 23819</strain>
    </source>
</reference>
<keyword evidence="3" id="KW-0050">Antiport</keyword>
<keyword evidence="2" id="KW-0813">Transport</keyword>
<keyword evidence="8 10" id="KW-0472">Membrane</keyword>
<dbReference type="InterPro" id="IPR001516">
    <property type="entry name" value="Proton_antipo_N"/>
</dbReference>
<dbReference type="GO" id="GO:0015297">
    <property type="term" value="F:antiporter activity"/>
    <property type="evidence" value="ECO:0007669"/>
    <property type="project" value="UniProtKB-KW"/>
</dbReference>
<feature type="transmembrane region" description="Helical" evidence="10">
    <location>
        <begin position="129"/>
        <end position="146"/>
    </location>
</feature>
<dbReference type="RefSeq" id="WP_218855473.1">
    <property type="nucleotide sequence ID" value="NZ_JACCAA010000001.1"/>
</dbReference>
<dbReference type="InterPro" id="IPR025383">
    <property type="entry name" value="MrpA_C/MbhD"/>
</dbReference>
<evidence type="ECO:0000259" key="12">
    <source>
        <dbReference type="Pfam" id="PF00662"/>
    </source>
</evidence>